<comment type="caution">
    <text evidence="2">The sequence shown here is derived from an EMBL/GenBank/DDBJ whole genome shotgun (WGS) entry which is preliminary data.</text>
</comment>
<keyword evidence="1" id="KW-1133">Transmembrane helix</keyword>
<evidence type="ECO:0000313" key="3">
    <source>
        <dbReference type="Proteomes" id="UP000054783"/>
    </source>
</evidence>
<proteinExistence type="predicted"/>
<evidence type="ECO:0000256" key="1">
    <source>
        <dbReference type="SAM" id="Phobius"/>
    </source>
</evidence>
<sequence length="30" mass="3630">MEERRNDISFRHHCLIIDLLLCVTVIVPMY</sequence>
<evidence type="ECO:0000313" key="2">
    <source>
        <dbReference type="EMBL" id="KRY18497.1"/>
    </source>
</evidence>
<feature type="transmembrane region" description="Helical" evidence="1">
    <location>
        <begin position="12"/>
        <end position="29"/>
    </location>
</feature>
<dbReference type="AlphaFoldDB" id="A0A0V1A147"/>
<dbReference type="EMBL" id="JYDQ01000046">
    <property type="protein sequence ID" value="KRY18497.1"/>
    <property type="molecule type" value="Genomic_DNA"/>
</dbReference>
<keyword evidence="1" id="KW-0472">Membrane</keyword>
<organism evidence="2 3">
    <name type="scientific">Trichinella patagoniensis</name>
    <dbReference type="NCBI Taxonomy" id="990121"/>
    <lineage>
        <taxon>Eukaryota</taxon>
        <taxon>Metazoa</taxon>
        <taxon>Ecdysozoa</taxon>
        <taxon>Nematoda</taxon>
        <taxon>Enoplea</taxon>
        <taxon>Dorylaimia</taxon>
        <taxon>Trichinellida</taxon>
        <taxon>Trichinellidae</taxon>
        <taxon>Trichinella</taxon>
    </lineage>
</organism>
<protein>
    <submittedName>
        <fullName evidence="2">Uncharacterized protein</fullName>
    </submittedName>
</protein>
<accession>A0A0V1A147</accession>
<gene>
    <name evidence="2" type="ORF">T12_3638</name>
</gene>
<reference evidence="2 3" key="1">
    <citation type="submission" date="2015-01" db="EMBL/GenBank/DDBJ databases">
        <title>Evolution of Trichinella species and genotypes.</title>
        <authorList>
            <person name="Korhonen P.K."/>
            <person name="Edoardo P."/>
            <person name="Giuseppe L.R."/>
            <person name="Gasser R.B."/>
        </authorList>
    </citation>
    <scope>NUCLEOTIDE SEQUENCE [LARGE SCALE GENOMIC DNA]</scope>
    <source>
        <strain evidence="2">ISS2496</strain>
    </source>
</reference>
<keyword evidence="1" id="KW-0812">Transmembrane</keyword>
<name>A0A0V1A147_9BILA</name>
<dbReference type="Proteomes" id="UP000054783">
    <property type="component" value="Unassembled WGS sequence"/>
</dbReference>
<keyword evidence="3" id="KW-1185">Reference proteome</keyword>